<dbReference type="KEGG" id="gms:SOIL9_10700"/>
<dbReference type="RefSeq" id="WP_162670891.1">
    <property type="nucleotide sequence ID" value="NZ_LR593886.1"/>
</dbReference>
<sequence>MPVHRISAEATISAPASVVYATIADYRDGHPLILPRPPFVSLDVEQGGIGAGTVIRFQMRMLGATRTMRATISEPEPGRVLVETDVEGQIVTTFTVDPVEGGQKARVTIATDMKVHGWPFGWLERRLVTRLLQPVYDREIAQLGAVAADRAKT</sequence>
<dbReference type="SUPFAM" id="SSF55961">
    <property type="entry name" value="Bet v1-like"/>
    <property type="match status" value="1"/>
</dbReference>
<reference evidence="1 2" key="1">
    <citation type="submission" date="2019-05" db="EMBL/GenBank/DDBJ databases">
        <authorList>
            <consortium name="Science for Life Laboratories"/>
        </authorList>
    </citation>
    <scope>NUCLEOTIDE SEQUENCE [LARGE SCALE GENOMIC DNA]</scope>
    <source>
        <strain evidence="1">Soil9</strain>
    </source>
</reference>
<organism evidence="1 2">
    <name type="scientific">Gemmata massiliana</name>
    <dbReference type="NCBI Taxonomy" id="1210884"/>
    <lineage>
        <taxon>Bacteria</taxon>
        <taxon>Pseudomonadati</taxon>
        <taxon>Planctomycetota</taxon>
        <taxon>Planctomycetia</taxon>
        <taxon>Gemmatales</taxon>
        <taxon>Gemmataceae</taxon>
        <taxon>Gemmata</taxon>
    </lineage>
</organism>
<dbReference type="InterPro" id="IPR019587">
    <property type="entry name" value="Polyketide_cyclase/dehydratase"/>
</dbReference>
<dbReference type="Proteomes" id="UP000464178">
    <property type="component" value="Chromosome"/>
</dbReference>
<evidence type="ECO:0008006" key="3">
    <source>
        <dbReference type="Google" id="ProtNLM"/>
    </source>
</evidence>
<keyword evidence="2" id="KW-1185">Reference proteome</keyword>
<dbReference type="Pfam" id="PF10604">
    <property type="entry name" value="Polyketide_cyc2"/>
    <property type="match status" value="1"/>
</dbReference>
<dbReference type="InterPro" id="IPR023393">
    <property type="entry name" value="START-like_dom_sf"/>
</dbReference>
<gene>
    <name evidence="1" type="ORF">SOIL9_10700</name>
</gene>
<dbReference type="AlphaFoldDB" id="A0A6P2D6G5"/>
<proteinExistence type="predicted"/>
<dbReference type="EMBL" id="LR593886">
    <property type="protein sequence ID" value="VTR96739.1"/>
    <property type="molecule type" value="Genomic_DNA"/>
</dbReference>
<evidence type="ECO:0000313" key="2">
    <source>
        <dbReference type="Proteomes" id="UP000464178"/>
    </source>
</evidence>
<accession>A0A6P2D6G5</accession>
<evidence type="ECO:0000313" key="1">
    <source>
        <dbReference type="EMBL" id="VTR96739.1"/>
    </source>
</evidence>
<name>A0A6P2D6G5_9BACT</name>
<dbReference type="Gene3D" id="3.30.530.20">
    <property type="match status" value="1"/>
</dbReference>
<protein>
    <recommendedName>
        <fullName evidence="3">Polyketide cyclase / dehydrase and lipid transport</fullName>
    </recommendedName>
</protein>